<dbReference type="SUPFAM" id="SSF53300">
    <property type="entry name" value="vWA-like"/>
    <property type="match status" value="1"/>
</dbReference>
<feature type="compositionally biased region" description="Low complexity" evidence="1">
    <location>
        <begin position="1580"/>
        <end position="1592"/>
    </location>
</feature>
<evidence type="ECO:0000256" key="1">
    <source>
        <dbReference type="SAM" id="MobiDB-lite"/>
    </source>
</evidence>
<dbReference type="RefSeq" id="WP_244703340.1">
    <property type="nucleotide sequence ID" value="NZ_BAAADN010000089.1"/>
</dbReference>
<feature type="compositionally biased region" description="Polar residues" evidence="1">
    <location>
        <begin position="16"/>
        <end position="33"/>
    </location>
</feature>
<dbReference type="EMBL" id="CP095005">
    <property type="protein sequence ID" value="UOO95504.1"/>
    <property type="molecule type" value="Genomic_DNA"/>
</dbReference>
<protein>
    <submittedName>
        <fullName evidence="4">VWA domain-containing protein</fullName>
    </submittedName>
</protein>
<dbReference type="InterPro" id="IPR036465">
    <property type="entry name" value="vWFA_dom_sf"/>
</dbReference>
<feature type="region of interest" description="Disordered" evidence="1">
    <location>
        <begin position="1566"/>
        <end position="1612"/>
    </location>
</feature>
<dbReference type="InterPro" id="IPR001434">
    <property type="entry name" value="OmcB-like_DUF11"/>
</dbReference>
<dbReference type="Proteomes" id="UP000830542">
    <property type="component" value="Chromosome"/>
</dbReference>
<dbReference type="Proteomes" id="UP001500962">
    <property type="component" value="Unassembled WGS sequence"/>
</dbReference>
<proteinExistence type="predicted"/>
<feature type="compositionally biased region" description="Low complexity" evidence="1">
    <location>
        <begin position="968"/>
        <end position="983"/>
    </location>
</feature>
<feature type="region of interest" description="Disordered" evidence="1">
    <location>
        <begin position="464"/>
        <end position="511"/>
    </location>
</feature>
<evidence type="ECO:0000259" key="2">
    <source>
        <dbReference type="PROSITE" id="PS50234"/>
    </source>
</evidence>
<dbReference type="KEGG" id="hdo:MUK72_02050"/>
<feature type="domain" description="VWFA" evidence="2">
    <location>
        <begin position="1663"/>
        <end position="1845"/>
    </location>
</feature>
<dbReference type="Gene3D" id="3.40.50.410">
    <property type="entry name" value="von Willebrand factor, type A domain"/>
    <property type="match status" value="1"/>
</dbReference>
<accession>A0AAV3SN26</accession>
<feature type="region of interest" description="Disordered" evidence="1">
    <location>
        <begin position="1331"/>
        <end position="1357"/>
    </location>
</feature>
<feature type="compositionally biased region" description="Low complexity" evidence="1">
    <location>
        <begin position="1905"/>
        <end position="1915"/>
    </location>
</feature>
<dbReference type="Gene3D" id="2.60.40.3080">
    <property type="match status" value="2"/>
</dbReference>
<feature type="compositionally biased region" description="Low complexity" evidence="1">
    <location>
        <begin position="284"/>
        <end position="373"/>
    </location>
</feature>
<feature type="region of interest" description="Disordered" evidence="1">
    <location>
        <begin position="1905"/>
        <end position="2060"/>
    </location>
</feature>
<feature type="compositionally biased region" description="Low complexity" evidence="1">
    <location>
        <begin position="1985"/>
        <end position="2035"/>
    </location>
</feature>
<dbReference type="PANTHER" id="PTHR34819:SF3">
    <property type="entry name" value="CELL SURFACE PROTEIN"/>
    <property type="match status" value="1"/>
</dbReference>
<dbReference type="InterPro" id="IPR002035">
    <property type="entry name" value="VWF_A"/>
</dbReference>
<dbReference type="InterPro" id="IPR047589">
    <property type="entry name" value="DUF11_rpt"/>
</dbReference>
<feature type="compositionally biased region" description="Low complexity" evidence="1">
    <location>
        <begin position="472"/>
        <end position="492"/>
    </location>
</feature>
<evidence type="ECO:0000313" key="3">
    <source>
        <dbReference type="EMBL" id="GAA0477599.1"/>
    </source>
</evidence>
<feature type="region of interest" description="Disordered" evidence="1">
    <location>
        <begin position="1457"/>
        <end position="1482"/>
    </location>
</feature>
<reference evidence="3" key="3">
    <citation type="submission" date="2023-12" db="EMBL/GenBank/DDBJ databases">
        <authorList>
            <person name="Sun Q."/>
            <person name="Inoue M."/>
        </authorList>
    </citation>
    <scope>NUCLEOTIDE SEQUENCE</scope>
    <source>
        <strain evidence="3">JCM 12289</strain>
    </source>
</reference>
<feature type="region of interest" description="Disordered" evidence="1">
    <location>
        <begin position="1216"/>
        <end position="1236"/>
    </location>
</feature>
<dbReference type="EMBL" id="BAAADN010000089">
    <property type="protein sequence ID" value="GAA0477599.1"/>
    <property type="molecule type" value="Genomic_DNA"/>
</dbReference>
<keyword evidence="5" id="KW-1185">Reference proteome</keyword>
<dbReference type="PROSITE" id="PS50234">
    <property type="entry name" value="VWFA"/>
    <property type="match status" value="1"/>
</dbReference>
<feature type="compositionally biased region" description="Low complexity" evidence="1">
    <location>
        <begin position="838"/>
        <end position="851"/>
    </location>
</feature>
<evidence type="ECO:0000313" key="4">
    <source>
        <dbReference type="EMBL" id="UOO95504.1"/>
    </source>
</evidence>
<dbReference type="NCBIfam" id="TIGR01451">
    <property type="entry name" value="B_ant_repeat"/>
    <property type="match status" value="10"/>
</dbReference>
<dbReference type="Gene3D" id="2.60.40.10">
    <property type="entry name" value="Immunoglobulins"/>
    <property type="match status" value="4"/>
</dbReference>
<feature type="region of interest" description="Disordered" evidence="1">
    <location>
        <begin position="589"/>
        <end position="616"/>
    </location>
</feature>
<feature type="region of interest" description="Disordered" evidence="1">
    <location>
        <begin position="838"/>
        <end position="866"/>
    </location>
</feature>
<dbReference type="Pfam" id="PF01345">
    <property type="entry name" value="DUF11"/>
    <property type="match status" value="10"/>
</dbReference>
<dbReference type="InterPro" id="IPR051172">
    <property type="entry name" value="Chlamydia_OmcB"/>
</dbReference>
<feature type="compositionally biased region" description="Low complexity" evidence="1">
    <location>
        <begin position="729"/>
        <end position="739"/>
    </location>
</feature>
<feature type="region of interest" description="Disordered" evidence="1">
    <location>
        <begin position="955"/>
        <end position="987"/>
    </location>
</feature>
<dbReference type="CDD" id="cd00198">
    <property type="entry name" value="vWFA"/>
    <property type="match status" value="1"/>
</dbReference>
<feature type="compositionally biased region" description="Low complexity" evidence="1">
    <location>
        <begin position="1952"/>
        <end position="1973"/>
    </location>
</feature>
<dbReference type="PANTHER" id="PTHR34819">
    <property type="entry name" value="LARGE CYSTEINE-RICH PERIPLASMIC PROTEIN OMCB"/>
    <property type="match status" value="1"/>
</dbReference>
<feature type="region of interest" description="Disordered" evidence="1">
    <location>
        <begin position="711"/>
        <end position="741"/>
    </location>
</feature>
<dbReference type="SMART" id="SM00327">
    <property type="entry name" value="VWA"/>
    <property type="match status" value="1"/>
</dbReference>
<sequence>MSTGAGVLLYSDGSDIGSNSQSDGTNSTGDDVAVLNQSADGKVYLDVASDPQRDRADLGHALDGLYDEKSINVSNIDFVESQREASTIAIATDGWSNATYIANWVENHLDHPRANADADSSTNSGATSSQVQCGVEPTYYQIDFVAGEPIEELQGPKGTYTPDELIRFAHSNSEKNDIRRSSNGEFTTNESLRNAVDSKSIRVEDGTAKVSFSISEDSGPVKLTLASYTKPQRIWTRATEHQQEFVDADTRTFKPGGSYTLSADLPDSKVVPCETDTAPDQSNPSTETDTSESPSTPQSSTPSGTPETATSDTTPEATSDTTPGTTTSETTNPETTEAAPGTRTSGTTTSETTNPGTTDAPPTTTTTPPTETPAADLGVTKTVDDANATVGDNVTFTIEVTNNGPNAASNVSVDEMLGSGLAYQSGEVSQGVYDPVTGVYSVGTLANGETATLEITTTIKSSDNTTNAVEVTSDQPDPTDPNNNDSANPTPSVADLSLTKNVDEPSPNVGDNVEYTLTLSNDGPNATSNVTVADALPDGVSYVSSDANQGEYNNGTGLWTVNSLSDGGEATLAIVATVESSDDVTNVAEVNSSDTFDPNSTPNNNESGENDQDNVTINGQSADLAVTKTANATDATVGDNATFTVAVTNNGPDTATNVSVNESLGSGFEFQNASVTQGGYDANTGVYTVGTLDSNDTATLTLTARINSTDNTTNAVEVTSDQPDPNPPNNNDSANPTPSVADLSLTKNVNESAPNVGDNVEYTLTLSNDGPNATSNVTVADALPDGVSYVSSDASQGQYNDAMNLWTVNNIANDSEATLSVVATVDTTDDVTNVAEVNASDTFDPDSTPNNDDPDEDDRGSTTINGQSADLAVSKTVNDTNVTVGDTVAFTVEVTNNGPDAATNVAVDELLGTGLDFQSATVSQGTYDNETSTYAVGTLASDETATLTLTATIESADDTANAAEVTSDTPDPNDPNNNGTVDPSPSVADLSLTKRVNETSPNVGDTIEYTLTLSNDGPNATTNVTVADSLPDGLSDVNTTASQESYDTKSGLWTVGELASGDQSTLTITAAVQSTTDVTNVAEVNSSDTFDPNSTPNNNESGENDQDNSTVNGQSADLAVSKSVDDSGATVGDNVTFSVDVTNTGPDTARNVVVDDALPAGLTFQDASATQGKYDESTGTYTVGDLKNGATATLTLTATINSTDASTLENVATVTSDTFDPDESNNEDSSTPSPQVADLSLTKSVNESAPALGSNVEYTLTLSNDGPNTATGVEVTDALPDGLSLVSADPNTGSYDSGVWTVNELATGEQTTLTLTTTVENTEDVMNTAEVTASDQFDPDSTPGNNVPDEDDQANTTVSGQAADLAVTKTVDDSEPTVGDDVTFTVDVTNDGPTTATNVSVNESLGDGLSFQSARVTQGSYDEGSNVYDVGTLGSGETATLTLTAMIDSATDTTNAVEVTGDQPDPVEPNNNDSATPTPTAADLSLNKTVNESAPSTGAGIAYTLTLTNDGPNATSNVAVEDTLPDGVTLVDANASQGSYVAETGVWAVGDVEDGGTETLTINATVDSAGSQTNTAQVTSSSIGDPDSSPGNDDGGEDDQDSVTTQSTTPQCSVQMSNVTAPDSVDQGQQANIEADVTNTGLANNCGATATLNATGNSSRAVDIVFLVDTSASTDPYIDQIANQLNGFANDLNAQNIDARYAVVSYGGNGYVNTDQKYTSDSQDAINTLNGLRSDGSQERNYAAIQQALSLDSRANANTFLIDVTDEDTDRHSGDPTKTEIANQIDDAGASFIAVSPDETEVEQSELGMKTLSEEVRNGHWVDLFAPGDGPDDYNPDLNDFVSGFQDIVVNQVEEGINRETSVTLDAGESRDLSFTVDTSSFQAGSELEYTVTVGSETKTGTITITGTGSTSMSINAASIGDSSPTANTASQDTANETTATPEMTESLSENTSTTTTTQTATTETSTATATTETETETATDKPTETATTTVDTTTETQTVTETETAAEAAETPTGASVEATDTTTTMVNTTAEASSNTTVGTSPTANETAPGTENTTTAP</sequence>
<feature type="region of interest" description="Disordered" evidence="1">
    <location>
        <begin position="1084"/>
        <end position="1113"/>
    </location>
</feature>
<dbReference type="Pfam" id="PF00092">
    <property type="entry name" value="VWA"/>
    <property type="match status" value="1"/>
</dbReference>
<organism evidence="3 6">
    <name type="scientific">Halococcus dombrowskii</name>
    <dbReference type="NCBI Taxonomy" id="179637"/>
    <lineage>
        <taxon>Archaea</taxon>
        <taxon>Methanobacteriati</taxon>
        <taxon>Methanobacteriota</taxon>
        <taxon>Stenosarchaea group</taxon>
        <taxon>Halobacteria</taxon>
        <taxon>Halobacteriales</taxon>
        <taxon>Halococcaceae</taxon>
        <taxon>Halococcus</taxon>
    </lineage>
</organism>
<reference evidence="4" key="2">
    <citation type="submission" date="2022-04" db="EMBL/GenBank/DDBJ databases">
        <title>Sequencing and genomic assembly of Halococcus dombrowskii.</title>
        <authorList>
            <person name="Lim S.W."/>
            <person name="MacLea K.S."/>
        </authorList>
    </citation>
    <scope>NUCLEOTIDE SEQUENCE</scope>
    <source>
        <strain evidence="4">H4</strain>
    </source>
</reference>
<feature type="compositionally biased region" description="Polar residues" evidence="1">
    <location>
        <begin position="1566"/>
        <end position="1579"/>
    </location>
</feature>
<reference evidence="3" key="1">
    <citation type="journal article" date="2014" name="Int. J. Syst. Evol. Microbiol.">
        <title>Complete genome sequence of Corynebacterium casei LMG S-19264T (=DSM 44701T), isolated from a smear-ripened cheese.</title>
        <authorList>
            <consortium name="US DOE Joint Genome Institute (JGI-PGF)"/>
            <person name="Walter F."/>
            <person name="Albersmeier A."/>
            <person name="Kalinowski J."/>
            <person name="Ruckert C."/>
        </authorList>
    </citation>
    <scope>NUCLEOTIDE SEQUENCE</scope>
    <source>
        <strain evidence="3">JCM 12289</strain>
    </source>
</reference>
<feature type="compositionally biased region" description="Polar residues" evidence="1">
    <location>
        <begin position="1921"/>
        <end position="1951"/>
    </location>
</feature>
<dbReference type="InterPro" id="IPR013783">
    <property type="entry name" value="Ig-like_fold"/>
</dbReference>
<evidence type="ECO:0000313" key="5">
    <source>
        <dbReference type="Proteomes" id="UP000830542"/>
    </source>
</evidence>
<evidence type="ECO:0000313" key="6">
    <source>
        <dbReference type="Proteomes" id="UP001500962"/>
    </source>
</evidence>
<feature type="compositionally biased region" description="Polar residues" evidence="1">
    <location>
        <begin position="2036"/>
        <end position="2060"/>
    </location>
</feature>
<name>A0AAV3SN26_HALDO</name>
<feature type="region of interest" description="Disordered" evidence="1">
    <location>
        <begin position="11"/>
        <end position="33"/>
    </location>
</feature>
<gene>
    <name evidence="3" type="ORF">GCM10008985_37490</name>
    <name evidence="4" type="ORF">MUK72_02050</name>
</gene>
<dbReference type="GeneID" id="71760592"/>
<feature type="compositionally biased region" description="Polar residues" evidence="1">
    <location>
        <begin position="1469"/>
        <end position="1479"/>
    </location>
</feature>
<dbReference type="Gene3D" id="2.60.40.1170">
    <property type="entry name" value="Mu homology domain, subdomain B"/>
    <property type="match status" value="3"/>
</dbReference>
<feature type="region of interest" description="Disordered" evidence="1">
    <location>
        <begin position="251"/>
        <end position="376"/>
    </location>
</feature>